<dbReference type="AlphaFoldDB" id="A0AAV4DPZ4"/>
<name>A0AAV4DPZ4_9GAST</name>
<evidence type="ECO:0000313" key="1">
    <source>
        <dbReference type="EMBL" id="GFO46177.1"/>
    </source>
</evidence>
<dbReference type="EMBL" id="BLXT01008169">
    <property type="protein sequence ID" value="GFO46177.1"/>
    <property type="molecule type" value="Genomic_DNA"/>
</dbReference>
<proteinExistence type="predicted"/>
<comment type="caution">
    <text evidence="1">The sequence shown here is derived from an EMBL/GenBank/DDBJ whole genome shotgun (WGS) entry which is preliminary data.</text>
</comment>
<evidence type="ECO:0000313" key="2">
    <source>
        <dbReference type="Proteomes" id="UP000735302"/>
    </source>
</evidence>
<organism evidence="1 2">
    <name type="scientific">Plakobranchus ocellatus</name>
    <dbReference type="NCBI Taxonomy" id="259542"/>
    <lineage>
        <taxon>Eukaryota</taxon>
        <taxon>Metazoa</taxon>
        <taxon>Spiralia</taxon>
        <taxon>Lophotrochozoa</taxon>
        <taxon>Mollusca</taxon>
        <taxon>Gastropoda</taxon>
        <taxon>Heterobranchia</taxon>
        <taxon>Euthyneura</taxon>
        <taxon>Panpulmonata</taxon>
        <taxon>Sacoglossa</taxon>
        <taxon>Placobranchoidea</taxon>
        <taxon>Plakobranchidae</taxon>
        <taxon>Plakobranchus</taxon>
    </lineage>
</organism>
<accession>A0AAV4DPZ4</accession>
<dbReference type="Proteomes" id="UP000735302">
    <property type="component" value="Unassembled WGS sequence"/>
</dbReference>
<sequence>MENHMALIFYRGGKKLREEEDVKEQIPFFTRCTLGEQRSGGRVSGLHPFSLSSSSVEVQHVLSNHGSLVPQADVVQSLDIELMSIQLKRPKALQ</sequence>
<reference evidence="1 2" key="1">
    <citation type="journal article" date="2021" name="Elife">
        <title>Chloroplast acquisition without the gene transfer in kleptoplastic sea slugs, Plakobranchus ocellatus.</title>
        <authorList>
            <person name="Maeda T."/>
            <person name="Takahashi S."/>
            <person name="Yoshida T."/>
            <person name="Shimamura S."/>
            <person name="Takaki Y."/>
            <person name="Nagai Y."/>
            <person name="Toyoda A."/>
            <person name="Suzuki Y."/>
            <person name="Arimoto A."/>
            <person name="Ishii H."/>
            <person name="Satoh N."/>
            <person name="Nishiyama T."/>
            <person name="Hasebe M."/>
            <person name="Maruyama T."/>
            <person name="Minagawa J."/>
            <person name="Obokata J."/>
            <person name="Shigenobu S."/>
        </authorList>
    </citation>
    <scope>NUCLEOTIDE SEQUENCE [LARGE SCALE GENOMIC DNA]</scope>
</reference>
<keyword evidence="2" id="KW-1185">Reference proteome</keyword>
<protein>
    <submittedName>
        <fullName evidence="1">Uncharacterized protein</fullName>
    </submittedName>
</protein>
<gene>
    <name evidence="1" type="ORF">PoB_007268200</name>
</gene>